<accession>A0A504JF52</accession>
<evidence type="ECO:0000256" key="2">
    <source>
        <dbReference type="ARBA" id="ARBA00022723"/>
    </source>
</evidence>
<keyword evidence="4" id="KW-0862">Zinc</keyword>
<evidence type="ECO:0000313" key="7">
    <source>
        <dbReference type="Proteomes" id="UP000315540"/>
    </source>
</evidence>
<keyword evidence="2" id="KW-0479">Metal-binding</keyword>
<organism evidence="6 7">
    <name type="scientific">Aquimarina algicola</name>
    <dbReference type="NCBI Taxonomy" id="2589995"/>
    <lineage>
        <taxon>Bacteria</taxon>
        <taxon>Pseudomonadati</taxon>
        <taxon>Bacteroidota</taxon>
        <taxon>Flavobacteriia</taxon>
        <taxon>Flavobacteriales</taxon>
        <taxon>Flavobacteriaceae</taxon>
        <taxon>Aquimarina</taxon>
    </lineage>
</organism>
<dbReference type="OrthoDB" id="9802248at2"/>
<protein>
    <submittedName>
        <fullName evidence="6">MBL fold metallo-hydrolase</fullName>
    </submittedName>
</protein>
<evidence type="ECO:0000256" key="3">
    <source>
        <dbReference type="ARBA" id="ARBA00022801"/>
    </source>
</evidence>
<reference evidence="6 7" key="1">
    <citation type="submission" date="2019-06" db="EMBL/GenBank/DDBJ databases">
        <authorList>
            <person name="Meng X."/>
        </authorList>
    </citation>
    <scope>NUCLEOTIDE SEQUENCE [LARGE SCALE GENOMIC DNA]</scope>
    <source>
        <strain evidence="6 7">M625</strain>
    </source>
</reference>
<dbReference type="GO" id="GO:0016787">
    <property type="term" value="F:hydrolase activity"/>
    <property type="evidence" value="ECO:0007669"/>
    <property type="project" value="UniProtKB-KW"/>
</dbReference>
<dbReference type="Gene3D" id="3.60.15.10">
    <property type="entry name" value="Ribonuclease Z/Hydroxyacylglutathione hydrolase-like"/>
    <property type="match status" value="1"/>
</dbReference>
<dbReference type="SMART" id="SM00849">
    <property type="entry name" value="Lactamase_B"/>
    <property type="match status" value="1"/>
</dbReference>
<feature type="domain" description="Metallo-beta-lactamase" evidence="5">
    <location>
        <begin position="19"/>
        <end position="178"/>
    </location>
</feature>
<evidence type="ECO:0000259" key="5">
    <source>
        <dbReference type="SMART" id="SM00849"/>
    </source>
</evidence>
<evidence type="ECO:0000256" key="4">
    <source>
        <dbReference type="ARBA" id="ARBA00022833"/>
    </source>
</evidence>
<comment type="cofactor">
    <cofactor evidence="1">
        <name>Zn(2+)</name>
        <dbReference type="ChEBI" id="CHEBI:29105"/>
    </cofactor>
</comment>
<dbReference type="RefSeq" id="WP_140589831.1">
    <property type="nucleotide sequence ID" value="NZ_VFWZ01000001.1"/>
</dbReference>
<sequence length="222" mass="25750">MNELGAVVKMFKVENSFFKNQCYLIYNNRTGILIDPAWDYDLINGFIQRERIKIKAVLLTHSHKDHTDLATKFSLCNDIPVYISNVEIESYDIKIPNLRKVFHLKKMVIDGFNIMPILTPGHTLGSTCYLLGENLFSGDTVFIEGVGICNKQNASKLYDSINFLKKYLKENTLFWPGHSFGETPGKDFNYLLRHNIYFNFTSKKDFIAFRTRENKPDPLVFK</sequence>
<evidence type="ECO:0000313" key="6">
    <source>
        <dbReference type="EMBL" id="TPN89314.1"/>
    </source>
</evidence>
<dbReference type="Proteomes" id="UP000315540">
    <property type="component" value="Unassembled WGS sequence"/>
</dbReference>
<proteinExistence type="predicted"/>
<name>A0A504JF52_9FLAO</name>
<dbReference type="SUPFAM" id="SSF56281">
    <property type="entry name" value="Metallo-hydrolase/oxidoreductase"/>
    <property type="match status" value="1"/>
</dbReference>
<dbReference type="AlphaFoldDB" id="A0A504JF52"/>
<dbReference type="Pfam" id="PF00753">
    <property type="entry name" value="Lactamase_B"/>
    <property type="match status" value="1"/>
</dbReference>
<keyword evidence="3 6" id="KW-0378">Hydrolase</keyword>
<dbReference type="PANTHER" id="PTHR46233:SF3">
    <property type="entry name" value="HYDROXYACYLGLUTATHIONE HYDROLASE GLOC"/>
    <property type="match status" value="1"/>
</dbReference>
<dbReference type="InterPro" id="IPR001279">
    <property type="entry name" value="Metallo-B-lactamas"/>
</dbReference>
<dbReference type="GO" id="GO:0046872">
    <property type="term" value="F:metal ion binding"/>
    <property type="evidence" value="ECO:0007669"/>
    <property type="project" value="UniProtKB-KW"/>
</dbReference>
<dbReference type="InterPro" id="IPR051453">
    <property type="entry name" value="MBL_Glyoxalase_II"/>
</dbReference>
<dbReference type="PANTHER" id="PTHR46233">
    <property type="entry name" value="HYDROXYACYLGLUTATHIONE HYDROLASE GLOC"/>
    <property type="match status" value="1"/>
</dbReference>
<comment type="caution">
    <text evidence="6">The sequence shown here is derived from an EMBL/GenBank/DDBJ whole genome shotgun (WGS) entry which is preliminary data.</text>
</comment>
<evidence type="ECO:0000256" key="1">
    <source>
        <dbReference type="ARBA" id="ARBA00001947"/>
    </source>
</evidence>
<dbReference type="InterPro" id="IPR036866">
    <property type="entry name" value="RibonucZ/Hydroxyglut_hydro"/>
</dbReference>
<gene>
    <name evidence="6" type="ORF">FHK87_03555</name>
</gene>
<keyword evidence="7" id="KW-1185">Reference proteome</keyword>
<dbReference type="EMBL" id="VFWZ01000001">
    <property type="protein sequence ID" value="TPN89314.1"/>
    <property type="molecule type" value="Genomic_DNA"/>
</dbReference>